<dbReference type="PANTHER" id="PTHR36925:SF1">
    <property type="entry name" value="COBALT-PRECORRIN-6A REDUCTASE"/>
    <property type="match status" value="1"/>
</dbReference>
<proteinExistence type="predicted"/>
<sequence>MHSSDATGVRRILVLGGTGEARDLAARLGDDAGVHVISSLAGRVRDPKLPAGEVRVGGFGGADGLAAWLREHRIDAVVDATHPFARVITANAARACALAGTPLLVLRRPAWEAEPGWHLVGSLDEAAAALPGLGERIFLSTGRQGVGRFAHLDLRFLLRAVDPPDPPLPPHLTTLLARGPFTFDDEVALLREHRIDVLVTKNSGGPMTRAKLDAARELGVAVVVVQRPPEPRVPATTVEEALERLRHAG</sequence>
<comment type="pathway">
    <text evidence="1">Cofactor biosynthesis; adenosylcobalamin biosynthesis.</text>
</comment>
<dbReference type="UniPathway" id="UPA00148"/>
<evidence type="ECO:0000313" key="4">
    <source>
        <dbReference type="EMBL" id="MBB5071313.1"/>
    </source>
</evidence>
<dbReference type="GO" id="GO:0009236">
    <property type="term" value="P:cobalamin biosynthetic process"/>
    <property type="evidence" value="ECO:0007669"/>
    <property type="project" value="UniProtKB-UniPathway"/>
</dbReference>
<accession>A0A840NMH4</accession>
<dbReference type="NCBIfam" id="NF005968">
    <property type="entry name" value="PRK08057.1-2"/>
    <property type="match status" value="1"/>
</dbReference>
<reference evidence="4 5" key="1">
    <citation type="submission" date="2020-08" db="EMBL/GenBank/DDBJ databases">
        <title>Sequencing the genomes of 1000 actinobacteria strains.</title>
        <authorList>
            <person name="Klenk H.-P."/>
        </authorList>
    </citation>
    <scope>NUCLEOTIDE SEQUENCE [LARGE SCALE GENOMIC DNA]</scope>
    <source>
        <strain evidence="4 5">DSM 45582</strain>
    </source>
</reference>
<dbReference type="InterPro" id="IPR003723">
    <property type="entry name" value="Precorrin-6x_reduct"/>
</dbReference>
<keyword evidence="5" id="KW-1185">Reference proteome</keyword>
<dbReference type="EMBL" id="JACHIV010000001">
    <property type="protein sequence ID" value="MBB5071313.1"/>
    <property type="molecule type" value="Genomic_DNA"/>
</dbReference>
<dbReference type="RefSeq" id="WP_184481562.1">
    <property type="nucleotide sequence ID" value="NZ_JACHIV010000001.1"/>
</dbReference>
<dbReference type="NCBIfam" id="TIGR00715">
    <property type="entry name" value="precor6x_red"/>
    <property type="match status" value="1"/>
</dbReference>
<dbReference type="Proteomes" id="UP000580474">
    <property type="component" value="Unassembled WGS sequence"/>
</dbReference>
<evidence type="ECO:0000313" key="5">
    <source>
        <dbReference type="Proteomes" id="UP000580474"/>
    </source>
</evidence>
<dbReference type="AlphaFoldDB" id="A0A840NMH4"/>
<dbReference type="Pfam" id="PF02571">
    <property type="entry name" value="CbiJ"/>
    <property type="match status" value="1"/>
</dbReference>
<dbReference type="EC" id="1.3.1.106" evidence="4"/>
<organism evidence="4 5">
    <name type="scientific">Saccharopolyspora gloriosae</name>
    <dbReference type="NCBI Taxonomy" id="455344"/>
    <lineage>
        <taxon>Bacteria</taxon>
        <taxon>Bacillati</taxon>
        <taxon>Actinomycetota</taxon>
        <taxon>Actinomycetes</taxon>
        <taxon>Pseudonocardiales</taxon>
        <taxon>Pseudonocardiaceae</taxon>
        <taxon>Saccharopolyspora</taxon>
    </lineage>
</organism>
<evidence type="ECO:0000256" key="2">
    <source>
        <dbReference type="ARBA" id="ARBA00022573"/>
    </source>
</evidence>
<dbReference type="PROSITE" id="PS51014">
    <property type="entry name" value="COBK_CBIJ"/>
    <property type="match status" value="1"/>
</dbReference>
<dbReference type="EC" id="1.3.1.54" evidence="4"/>
<keyword evidence="3 4" id="KW-0560">Oxidoreductase</keyword>
<evidence type="ECO:0000256" key="1">
    <source>
        <dbReference type="ARBA" id="ARBA00004953"/>
    </source>
</evidence>
<gene>
    <name evidence="4" type="ORF">BJ969_004401</name>
</gene>
<comment type="caution">
    <text evidence="4">The sequence shown here is derived from an EMBL/GenBank/DDBJ whole genome shotgun (WGS) entry which is preliminary data.</text>
</comment>
<evidence type="ECO:0000256" key="3">
    <source>
        <dbReference type="ARBA" id="ARBA00023002"/>
    </source>
</evidence>
<dbReference type="PANTHER" id="PTHR36925">
    <property type="entry name" value="COBALT-PRECORRIN-6A REDUCTASE"/>
    <property type="match status" value="1"/>
</dbReference>
<dbReference type="GO" id="GO:0016994">
    <property type="term" value="F:precorrin-6A reductase activity"/>
    <property type="evidence" value="ECO:0007669"/>
    <property type="project" value="UniProtKB-EC"/>
</dbReference>
<name>A0A840NMH4_9PSEU</name>
<protein>
    <submittedName>
        <fullName evidence="4">Precorrin-6A/cobalt-precorrin-6A reductase</fullName>
        <ecNumber evidence="4">1.3.1.106</ecNumber>
        <ecNumber evidence="4">1.3.1.54</ecNumber>
    </submittedName>
</protein>
<keyword evidence="2" id="KW-0169">Cobalamin biosynthesis</keyword>